<name>A0AA40B0G3_9PEZI</name>
<keyword evidence="1" id="KW-0472">Membrane</keyword>
<evidence type="ECO:0000256" key="1">
    <source>
        <dbReference type="SAM" id="Phobius"/>
    </source>
</evidence>
<protein>
    <submittedName>
        <fullName evidence="2">Uncharacterized protein</fullName>
    </submittedName>
</protein>
<proteinExistence type="predicted"/>
<keyword evidence="1" id="KW-0812">Transmembrane</keyword>
<keyword evidence="1" id="KW-1133">Transmembrane helix</keyword>
<dbReference type="Proteomes" id="UP001172102">
    <property type="component" value="Unassembled WGS sequence"/>
</dbReference>
<sequence length="96" mass="10827">MPTLSTSVILVMHVCVFHLVACGLVSVCERRMCGRLGDSSRFIRSWVLGFHGRLPHTLFLLTEVPFAVPKGPDQAFSYWEHLHAFSILCSVDVPYH</sequence>
<comment type="caution">
    <text evidence="2">The sequence shown here is derived from an EMBL/GenBank/DDBJ whole genome shotgun (WGS) entry which is preliminary data.</text>
</comment>
<evidence type="ECO:0000313" key="2">
    <source>
        <dbReference type="EMBL" id="KAK0725364.1"/>
    </source>
</evidence>
<reference evidence="2" key="1">
    <citation type="submission" date="2023-06" db="EMBL/GenBank/DDBJ databases">
        <title>Genome-scale phylogeny and comparative genomics of the fungal order Sordariales.</title>
        <authorList>
            <consortium name="Lawrence Berkeley National Laboratory"/>
            <person name="Hensen N."/>
            <person name="Bonometti L."/>
            <person name="Westerberg I."/>
            <person name="Brannstrom I.O."/>
            <person name="Guillou S."/>
            <person name="Cros-Aarteil S."/>
            <person name="Calhoun S."/>
            <person name="Haridas S."/>
            <person name="Kuo A."/>
            <person name="Mondo S."/>
            <person name="Pangilinan J."/>
            <person name="Riley R."/>
            <person name="Labutti K."/>
            <person name="Andreopoulos B."/>
            <person name="Lipzen A."/>
            <person name="Chen C."/>
            <person name="Yanf M."/>
            <person name="Daum C."/>
            <person name="Ng V."/>
            <person name="Clum A."/>
            <person name="Steindorff A."/>
            <person name="Ohm R."/>
            <person name="Martin F."/>
            <person name="Silar P."/>
            <person name="Natvig D."/>
            <person name="Lalanne C."/>
            <person name="Gautier V."/>
            <person name="Ament-Velasquez S.L."/>
            <person name="Kruys A."/>
            <person name="Hutchinson M.I."/>
            <person name="Powell A.J."/>
            <person name="Barry K."/>
            <person name="Miller A.N."/>
            <person name="Grigoriev I.V."/>
            <person name="Debuchy R."/>
            <person name="Gladieux P."/>
            <person name="Thoren M.H."/>
            <person name="Johannesson H."/>
        </authorList>
    </citation>
    <scope>NUCLEOTIDE SEQUENCE</scope>
    <source>
        <strain evidence="2">SMH4607-1</strain>
    </source>
</reference>
<organism evidence="2 3">
    <name type="scientific">Lasiosphaeris hirsuta</name>
    <dbReference type="NCBI Taxonomy" id="260670"/>
    <lineage>
        <taxon>Eukaryota</taxon>
        <taxon>Fungi</taxon>
        <taxon>Dikarya</taxon>
        <taxon>Ascomycota</taxon>
        <taxon>Pezizomycotina</taxon>
        <taxon>Sordariomycetes</taxon>
        <taxon>Sordariomycetidae</taxon>
        <taxon>Sordariales</taxon>
        <taxon>Lasiosphaeriaceae</taxon>
        <taxon>Lasiosphaeris</taxon>
    </lineage>
</organism>
<dbReference type="AlphaFoldDB" id="A0AA40B0G3"/>
<feature type="transmembrane region" description="Helical" evidence="1">
    <location>
        <begin position="6"/>
        <end position="27"/>
    </location>
</feature>
<dbReference type="EMBL" id="JAUKUA010000002">
    <property type="protein sequence ID" value="KAK0725364.1"/>
    <property type="molecule type" value="Genomic_DNA"/>
</dbReference>
<gene>
    <name evidence="2" type="ORF">B0H67DRAFT_129623</name>
</gene>
<keyword evidence="3" id="KW-1185">Reference proteome</keyword>
<evidence type="ECO:0000313" key="3">
    <source>
        <dbReference type="Proteomes" id="UP001172102"/>
    </source>
</evidence>
<accession>A0AA40B0G3</accession>